<dbReference type="InterPro" id="IPR036892">
    <property type="entry name" value="L27_dom_sf"/>
</dbReference>
<dbReference type="Pfam" id="PF00595">
    <property type="entry name" value="PDZ"/>
    <property type="match status" value="1"/>
</dbReference>
<dbReference type="PROSITE" id="PS50106">
    <property type="entry name" value="PDZ"/>
    <property type="match status" value="1"/>
</dbReference>
<dbReference type="InterPro" id="IPR008144">
    <property type="entry name" value="Guanylate_kin-like_dom"/>
</dbReference>
<dbReference type="InterPro" id="IPR027417">
    <property type="entry name" value="P-loop_NTPase"/>
</dbReference>
<dbReference type="InterPro" id="IPR004172">
    <property type="entry name" value="L27_dom"/>
</dbReference>
<dbReference type="Pfam" id="PF00625">
    <property type="entry name" value="Guanylate_kin"/>
    <property type="match status" value="1"/>
</dbReference>
<feature type="domain" description="PDZ" evidence="6">
    <location>
        <begin position="143"/>
        <end position="224"/>
    </location>
</feature>
<evidence type="ECO:0000313" key="8">
    <source>
        <dbReference type="Ensembl" id="ENSOTSP00005129393.1"/>
    </source>
</evidence>
<feature type="domain" description="L27" evidence="7">
    <location>
        <begin position="14"/>
        <end position="67"/>
    </location>
</feature>
<dbReference type="CDD" id="cd06799">
    <property type="entry name" value="PDZ_MPP3-MPP4-MPP7-like"/>
    <property type="match status" value="1"/>
</dbReference>
<dbReference type="Pfam" id="PF02828">
    <property type="entry name" value="L27"/>
    <property type="match status" value="2"/>
</dbReference>
<evidence type="ECO:0000256" key="3">
    <source>
        <dbReference type="PROSITE-ProRule" id="PRU00192"/>
    </source>
</evidence>
<name>A0AAZ3QLC3_ONCTS</name>
<reference evidence="9" key="1">
    <citation type="journal article" date="2018" name="PLoS ONE">
        <title>Chinook salmon (Oncorhynchus tshawytscha) genome and transcriptome.</title>
        <authorList>
            <person name="Christensen K.A."/>
            <person name="Leong J.S."/>
            <person name="Sakhrani D."/>
            <person name="Biagi C.A."/>
            <person name="Minkley D.R."/>
            <person name="Withler R.E."/>
            <person name="Rondeau E.B."/>
            <person name="Koop B.F."/>
            <person name="Devlin R.H."/>
        </authorList>
    </citation>
    <scope>NUCLEOTIDE SEQUENCE [LARGE SCALE GENOMIC DNA]</scope>
</reference>
<evidence type="ECO:0000256" key="1">
    <source>
        <dbReference type="ARBA" id="ARBA00007014"/>
    </source>
</evidence>
<dbReference type="SMART" id="SM00569">
    <property type="entry name" value="L27"/>
    <property type="match status" value="2"/>
</dbReference>
<sequence length="570" mass="64082">MGADCVVSSCSLSVPPGLHELLCALPSQLQPHVHSQDDSTFLHNMFGERSLHSLVKIHERLQHYEEHSPAPILDSAGSLAADLSEELQGKSASEEISELLNLLAKPHVKSLLSVHDTVAQKSYDPELPPLPDDIDDDEVSVKIIRLVKNKEPLGATIKRDEHTGAILIARIMRGGAADRSGLIHVGDVLREVNGVPVDDKKPDEIIHILSQSQGAITFKLIPAIKEETPSKEPKMFVKTLFDYDPAEDKAIPCKEAGLAFKRGDILQIMSQDDANWWQAKQDGHANPRAVSYPWTKHQPTQPIPVLLSPYPSGFRRSFRLSRRDKKTNKSMYECKKSEQYDMADVATYEEVTPHRRQSGAKHRLVVLVGPTGVGLNELKRKLLISDPQHFSVTVPHTSRPKRNQENEGVEYHFISKNIFETDIHNNKFIEHGEYKGNYYGTSLDSVRSVLSKNKVCLLDVQPHTIKHLRTAEFKPYVVFVKPPPVERLRESRRNAKVIPGKDDKGSAKSFSEEDFLEMVSTAQQMESQHGHLFEKIIVNDDLTAAFTELKVALKKVETDTHWVPISWTHS</sequence>
<dbReference type="PANTHER" id="PTHR23122">
    <property type="entry name" value="MEMBRANE-ASSOCIATED GUANYLATE KINASE MAGUK"/>
    <property type="match status" value="1"/>
</dbReference>
<feature type="domain" description="Guanylate kinase-like" evidence="5">
    <location>
        <begin position="362"/>
        <end position="554"/>
    </location>
</feature>
<evidence type="ECO:0000259" key="5">
    <source>
        <dbReference type="PROSITE" id="PS50052"/>
    </source>
</evidence>
<evidence type="ECO:0000259" key="4">
    <source>
        <dbReference type="PROSITE" id="PS50002"/>
    </source>
</evidence>
<dbReference type="Gene3D" id="2.30.42.10">
    <property type="match status" value="1"/>
</dbReference>
<dbReference type="PROSITE" id="PS51022">
    <property type="entry name" value="L27"/>
    <property type="match status" value="2"/>
</dbReference>
<dbReference type="InterPro" id="IPR014775">
    <property type="entry name" value="L27_C"/>
</dbReference>
<dbReference type="PROSITE" id="PS50052">
    <property type="entry name" value="GUANYLATE_KINASE_2"/>
    <property type="match status" value="1"/>
</dbReference>
<dbReference type="InterPro" id="IPR020590">
    <property type="entry name" value="Guanylate_kinase_CS"/>
</dbReference>
<dbReference type="InterPro" id="IPR036034">
    <property type="entry name" value="PDZ_sf"/>
</dbReference>
<comment type="similarity">
    <text evidence="1">Belongs to the MAGUK family.</text>
</comment>
<dbReference type="Proteomes" id="UP000694402">
    <property type="component" value="Unassembled WGS sequence"/>
</dbReference>
<evidence type="ECO:0000259" key="7">
    <source>
        <dbReference type="PROSITE" id="PS51022"/>
    </source>
</evidence>
<dbReference type="CDD" id="cd00071">
    <property type="entry name" value="GMPK"/>
    <property type="match status" value="1"/>
</dbReference>
<evidence type="ECO:0000256" key="2">
    <source>
        <dbReference type="ARBA" id="ARBA00022443"/>
    </source>
</evidence>
<accession>A0AAZ3QLC3</accession>
<dbReference type="Gene3D" id="2.30.30.40">
    <property type="entry name" value="SH3 Domains"/>
    <property type="match status" value="1"/>
</dbReference>
<dbReference type="InterPro" id="IPR050716">
    <property type="entry name" value="MAGUK"/>
</dbReference>
<dbReference type="SUPFAM" id="SSF50044">
    <property type="entry name" value="SH3-domain"/>
    <property type="match status" value="1"/>
</dbReference>
<dbReference type="Pfam" id="PF07653">
    <property type="entry name" value="SH3_2"/>
    <property type="match status" value="1"/>
</dbReference>
<evidence type="ECO:0000313" key="9">
    <source>
        <dbReference type="Proteomes" id="UP000694402"/>
    </source>
</evidence>
<reference evidence="8" key="3">
    <citation type="submission" date="2025-09" db="UniProtKB">
        <authorList>
            <consortium name="Ensembl"/>
        </authorList>
    </citation>
    <scope>IDENTIFICATION</scope>
</reference>
<protein>
    <recommendedName>
        <fullName evidence="10">MAGUK p55 subfamily member 7</fullName>
    </recommendedName>
</protein>
<feature type="domain" description="SH3" evidence="4">
    <location>
        <begin position="232"/>
        <end position="302"/>
    </location>
</feature>
<reference evidence="8" key="2">
    <citation type="submission" date="2025-08" db="UniProtKB">
        <authorList>
            <consortium name="Ensembl"/>
        </authorList>
    </citation>
    <scope>IDENTIFICATION</scope>
</reference>
<dbReference type="Gene3D" id="1.10.287.650">
    <property type="entry name" value="L27 domain"/>
    <property type="match status" value="1"/>
</dbReference>
<keyword evidence="9" id="KW-1185">Reference proteome</keyword>
<dbReference type="SUPFAM" id="SSF50156">
    <property type="entry name" value="PDZ domain-like"/>
    <property type="match status" value="1"/>
</dbReference>
<dbReference type="AlphaFoldDB" id="A0AAZ3QLC3"/>
<dbReference type="InterPro" id="IPR001452">
    <property type="entry name" value="SH3_domain"/>
</dbReference>
<evidence type="ECO:0008006" key="10">
    <source>
        <dbReference type="Google" id="ProtNLM"/>
    </source>
</evidence>
<dbReference type="Ensembl" id="ENSOTST00005193852.1">
    <property type="protein sequence ID" value="ENSOTSP00005129393.1"/>
    <property type="gene ID" value="ENSOTSG00005078411.1"/>
</dbReference>
<proteinExistence type="inferred from homology"/>
<dbReference type="SMART" id="SM00072">
    <property type="entry name" value="GuKc"/>
    <property type="match status" value="1"/>
</dbReference>
<gene>
    <name evidence="8" type="primary">LOC112216522</name>
</gene>
<evidence type="ECO:0000259" key="6">
    <source>
        <dbReference type="PROSITE" id="PS50106"/>
    </source>
</evidence>
<dbReference type="SUPFAM" id="SSF101288">
    <property type="entry name" value="L27 domain"/>
    <property type="match status" value="1"/>
</dbReference>
<dbReference type="InterPro" id="IPR001478">
    <property type="entry name" value="PDZ"/>
</dbReference>
<organism evidence="8 9">
    <name type="scientific">Oncorhynchus tshawytscha</name>
    <name type="common">Chinook salmon</name>
    <name type="synonym">Salmo tshawytscha</name>
    <dbReference type="NCBI Taxonomy" id="74940"/>
    <lineage>
        <taxon>Eukaryota</taxon>
        <taxon>Metazoa</taxon>
        <taxon>Chordata</taxon>
        <taxon>Craniata</taxon>
        <taxon>Vertebrata</taxon>
        <taxon>Euteleostomi</taxon>
        <taxon>Actinopterygii</taxon>
        <taxon>Neopterygii</taxon>
        <taxon>Teleostei</taxon>
        <taxon>Protacanthopterygii</taxon>
        <taxon>Salmoniformes</taxon>
        <taxon>Salmonidae</taxon>
        <taxon>Salmoninae</taxon>
        <taxon>Oncorhynchus</taxon>
    </lineage>
</organism>
<keyword evidence="2 3" id="KW-0728">SH3 domain</keyword>
<dbReference type="GeneTree" id="ENSGT00940000156232"/>
<feature type="domain" description="L27" evidence="7">
    <location>
        <begin position="69"/>
        <end position="126"/>
    </location>
</feature>
<dbReference type="SUPFAM" id="SSF52540">
    <property type="entry name" value="P-loop containing nucleoside triphosphate hydrolases"/>
    <property type="match status" value="1"/>
</dbReference>
<dbReference type="InterPro" id="IPR036028">
    <property type="entry name" value="SH3-like_dom_sf"/>
</dbReference>
<dbReference type="PROSITE" id="PS50002">
    <property type="entry name" value="SH3"/>
    <property type="match status" value="1"/>
</dbReference>
<dbReference type="PROSITE" id="PS00856">
    <property type="entry name" value="GUANYLATE_KINASE_1"/>
    <property type="match status" value="1"/>
</dbReference>
<dbReference type="Gene3D" id="3.40.50.300">
    <property type="entry name" value="P-loop containing nucleotide triphosphate hydrolases"/>
    <property type="match status" value="1"/>
</dbReference>
<dbReference type="InterPro" id="IPR008145">
    <property type="entry name" value="GK/Ca_channel_bsu"/>
</dbReference>
<dbReference type="SMART" id="SM00228">
    <property type="entry name" value="PDZ"/>
    <property type="match status" value="1"/>
</dbReference>
<dbReference type="FunFam" id="3.30.63.10:FF:000002">
    <property type="entry name" value="Guanylate kinase 1"/>
    <property type="match status" value="1"/>
</dbReference>